<evidence type="ECO:0000313" key="3">
    <source>
        <dbReference type="Proteomes" id="UP000054558"/>
    </source>
</evidence>
<feature type="compositionally biased region" description="Basic and acidic residues" evidence="1">
    <location>
        <begin position="56"/>
        <end position="95"/>
    </location>
</feature>
<evidence type="ECO:0000256" key="1">
    <source>
        <dbReference type="SAM" id="MobiDB-lite"/>
    </source>
</evidence>
<keyword evidence="3" id="KW-1185">Reference proteome</keyword>
<dbReference type="PANTHER" id="PTHR36021">
    <property type="entry name" value="COREPRESSOR"/>
    <property type="match status" value="1"/>
</dbReference>
<dbReference type="AlphaFoldDB" id="A0A1Y1I0J9"/>
<feature type="region of interest" description="Disordered" evidence="1">
    <location>
        <begin position="1"/>
        <end position="198"/>
    </location>
</feature>
<organism evidence="2 3">
    <name type="scientific">Klebsormidium nitens</name>
    <name type="common">Green alga</name>
    <name type="synonym">Ulothrix nitens</name>
    <dbReference type="NCBI Taxonomy" id="105231"/>
    <lineage>
        <taxon>Eukaryota</taxon>
        <taxon>Viridiplantae</taxon>
        <taxon>Streptophyta</taxon>
        <taxon>Klebsormidiophyceae</taxon>
        <taxon>Klebsormidiales</taxon>
        <taxon>Klebsormidiaceae</taxon>
        <taxon>Klebsormidium</taxon>
    </lineage>
</organism>
<protein>
    <submittedName>
        <fullName evidence="2">Uncharacterized protein</fullName>
    </submittedName>
</protein>
<reference evidence="2 3" key="1">
    <citation type="journal article" date="2014" name="Nat. Commun.">
        <title>Klebsormidium flaccidum genome reveals primary factors for plant terrestrial adaptation.</title>
        <authorList>
            <person name="Hori K."/>
            <person name="Maruyama F."/>
            <person name="Fujisawa T."/>
            <person name="Togashi T."/>
            <person name="Yamamoto N."/>
            <person name="Seo M."/>
            <person name="Sato S."/>
            <person name="Yamada T."/>
            <person name="Mori H."/>
            <person name="Tajima N."/>
            <person name="Moriyama T."/>
            <person name="Ikeuchi M."/>
            <person name="Watanabe M."/>
            <person name="Wada H."/>
            <person name="Kobayashi K."/>
            <person name="Saito M."/>
            <person name="Masuda T."/>
            <person name="Sasaki-Sekimoto Y."/>
            <person name="Mashiguchi K."/>
            <person name="Awai K."/>
            <person name="Shimojima M."/>
            <person name="Masuda S."/>
            <person name="Iwai M."/>
            <person name="Nobusawa T."/>
            <person name="Narise T."/>
            <person name="Kondo S."/>
            <person name="Saito H."/>
            <person name="Sato R."/>
            <person name="Murakawa M."/>
            <person name="Ihara Y."/>
            <person name="Oshima-Yamada Y."/>
            <person name="Ohtaka K."/>
            <person name="Satoh M."/>
            <person name="Sonobe K."/>
            <person name="Ishii M."/>
            <person name="Ohtani R."/>
            <person name="Kanamori-Sato M."/>
            <person name="Honoki R."/>
            <person name="Miyazaki D."/>
            <person name="Mochizuki H."/>
            <person name="Umetsu J."/>
            <person name="Higashi K."/>
            <person name="Shibata D."/>
            <person name="Kamiya Y."/>
            <person name="Sato N."/>
            <person name="Nakamura Y."/>
            <person name="Tabata S."/>
            <person name="Ida S."/>
            <person name="Kurokawa K."/>
            <person name="Ohta H."/>
        </authorList>
    </citation>
    <scope>NUCLEOTIDE SEQUENCE [LARGE SCALE GENOMIC DNA]</scope>
    <source>
        <strain evidence="2 3">NIES-2285</strain>
    </source>
</reference>
<sequence length="198" mass="22636">MGKNQAHKAAQRAKGGGGGGGEEEGGFNDGMTDATFHSPEWHAARLAQLTDSTRMTWEEFKLKQKEDARKQAEAENDEERKMREYRAQLDAERAAKLARGTNHAPEKSDKKKIKTKDKDREKERKHKRSREKDKRRRKHESSSSASGSEVSDSDDRRDRKRRKKEKRRAKTSSGRQDNSPKGPVRLSEFLKGQDSDTD</sequence>
<evidence type="ECO:0000313" key="2">
    <source>
        <dbReference type="EMBL" id="GAQ82296.1"/>
    </source>
</evidence>
<dbReference type="OMA" id="HTGGDSE"/>
<accession>A0A1Y1I0J9</accession>
<dbReference type="PANTHER" id="PTHR36021:SF1">
    <property type="entry name" value="COREPRESSOR"/>
    <property type="match status" value="1"/>
</dbReference>
<dbReference type="EMBL" id="DF237056">
    <property type="protein sequence ID" value="GAQ82296.1"/>
    <property type="molecule type" value="Genomic_DNA"/>
</dbReference>
<dbReference type="OrthoDB" id="514689at2759"/>
<feature type="compositionally biased region" description="Basic residues" evidence="1">
    <location>
        <begin position="158"/>
        <end position="170"/>
    </location>
</feature>
<gene>
    <name evidence="2" type="ORF">KFL_001070010</name>
</gene>
<name>A0A1Y1I0J9_KLENI</name>
<dbReference type="Proteomes" id="UP000054558">
    <property type="component" value="Unassembled WGS sequence"/>
</dbReference>
<dbReference type="STRING" id="105231.A0A1Y1I0J9"/>
<feature type="compositionally biased region" description="Basic residues" evidence="1">
    <location>
        <begin position="123"/>
        <end position="139"/>
    </location>
</feature>
<proteinExistence type="predicted"/>
<feature type="compositionally biased region" description="Basic residues" evidence="1">
    <location>
        <begin position="1"/>
        <end position="11"/>
    </location>
</feature>